<accession>A0A4Y7SJ31</accession>
<dbReference type="EMBL" id="QPFP01000100">
    <property type="protein sequence ID" value="TEB21897.1"/>
    <property type="molecule type" value="Genomic_DNA"/>
</dbReference>
<dbReference type="Pfam" id="PF00646">
    <property type="entry name" value="F-box"/>
    <property type="match status" value="1"/>
</dbReference>
<sequence>MPSTSMPTASSGLPDDIWGEIAMELGACDVFSLSQACRELYSFLSRRDVWTRVLRAVCRRHGVFLPTYRVSATEMTLAQLQRAASRPERWHGSIRRIASPFGLWDDYASTRQNLDEHPTITPTIEGAFFPLRHWRLHLVPGGRFLAALTLPNHSSGYVSETTTVALSICDLGEPGSTDHHVPSIVASQSFDSACSIRHMAQTAKSEVVVVSESSFRVVVVHPTRQHSPMEPRFQWSAIAFDMEFRADGGSNPSLKRHRSSITIDTPDGRVLNICLQGHHVLLRFSELVVIWDPEMMEYISIKVPDLNARHRVIVPSCISVLTGHHLVSIGVETLGVWDISSSPPDIVISDPWNREAHDRILFSQVPCPAITDNRVYFDVHYQPAGDDSITRYQLDVSPHTPESLVGIPIAKPETRLTLTLMSATRFPTSRLSTNVDLAHGQLCYVWGGAPGVRSYAYAPSNSLTIPSMTPEKLVEETALTKYVCLGAYVPHLFCALSGRMICTQERRSVKIVDYLP</sequence>
<dbReference type="Proteomes" id="UP000298030">
    <property type="component" value="Unassembled WGS sequence"/>
</dbReference>
<evidence type="ECO:0000313" key="3">
    <source>
        <dbReference type="Proteomes" id="UP000298030"/>
    </source>
</evidence>
<dbReference type="SMART" id="SM00256">
    <property type="entry name" value="FBOX"/>
    <property type="match status" value="1"/>
</dbReference>
<feature type="domain" description="F-box" evidence="1">
    <location>
        <begin position="7"/>
        <end position="53"/>
    </location>
</feature>
<comment type="caution">
    <text evidence="2">The sequence shown here is derived from an EMBL/GenBank/DDBJ whole genome shotgun (WGS) entry which is preliminary data.</text>
</comment>
<keyword evidence="3" id="KW-1185">Reference proteome</keyword>
<reference evidence="2 3" key="1">
    <citation type="journal article" date="2019" name="Nat. Ecol. Evol.">
        <title>Megaphylogeny resolves global patterns of mushroom evolution.</title>
        <authorList>
            <person name="Varga T."/>
            <person name="Krizsan K."/>
            <person name="Foldi C."/>
            <person name="Dima B."/>
            <person name="Sanchez-Garcia M."/>
            <person name="Sanchez-Ramirez S."/>
            <person name="Szollosi G.J."/>
            <person name="Szarkandi J.G."/>
            <person name="Papp V."/>
            <person name="Albert L."/>
            <person name="Andreopoulos W."/>
            <person name="Angelini C."/>
            <person name="Antonin V."/>
            <person name="Barry K.W."/>
            <person name="Bougher N.L."/>
            <person name="Buchanan P."/>
            <person name="Buyck B."/>
            <person name="Bense V."/>
            <person name="Catcheside P."/>
            <person name="Chovatia M."/>
            <person name="Cooper J."/>
            <person name="Damon W."/>
            <person name="Desjardin D."/>
            <person name="Finy P."/>
            <person name="Geml J."/>
            <person name="Haridas S."/>
            <person name="Hughes K."/>
            <person name="Justo A."/>
            <person name="Karasinski D."/>
            <person name="Kautmanova I."/>
            <person name="Kiss B."/>
            <person name="Kocsube S."/>
            <person name="Kotiranta H."/>
            <person name="LaButti K.M."/>
            <person name="Lechner B.E."/>
            <person name="Liimatainen K."/>
            <person name="Lipzen A."/>
            <person name="Lukacs Z."/>
            <person name="Mihaltcheva S."/>
            <person name="Morgado L.N."/>
            <person name="Niskanen T."/>
            <person name="Noordeloos M.E."/>
            <person name="Ohm R.A."/>
            <person name="Ortiz-Santana B."/>
            <person name="Ovrebo C."/>
            <person name="Racz N."/>
            <person name="Riley R."/>
            <person name="Savchenko A."/>
            <person name="Shiryaev A."/>
            <person name="Soop K."/>
            <person name="Spirin V."/>
            <person name="Szebenyi C."/>
            <person name="Tomsovsky M."/>
            <person name="Tulloss R.E."/>
            <person name="Uehling J."/>
            <person name="Grigoriev I.V."/>
            <person name="Vagvolgyi C."/>
            <person name="Papp T."/>
            <person name="Martin F.M."/>
            <person name="Miettinen O."/>
            <person name="Hibbett D.S."/>
            <person name="Nagy L.G."/>
        </authorList>
    </citation>
    <scope>NUCLEOTIDE SEQUENCE [LARGE SCALE GENOMIC DNA]</scope>
    <source>
        <strain evidence="2 3">FP101781</strain>
    </source>
</reference>
<dbReference type="OrthoDB" id="3128434at2759"/>
<evidence type="ECO:0000259" key="1">
    <source>
        <dbReference type="PROSITE" id="PS50181"/>
    </source>
</evidence>
<protein>
    <recommendedName>
        <fullName evidence="1">F-box domain-containing protein</fullName>
    </recommendedName>
</protein>
<evidence type="ECO:0000313" key="2">
    <source>
        <dbReference type="EMBL" id="TEB21897.1"/>
    </source>
</evidence>
<dbReference type="AlphaFoldDB" id="A0A4Y7SJ31"/>
<gene>
    <name evidence="2" type="ORF">FA13DRAFT_1741439</name>
</gene>
<dbReference type="SUPFAM" id="SSF81383">
    <property type="entry name" value="F-box domain"/>
    <property type="match status" value="1"/>
</dbReference>
<organism evidence="2 3">
    <name type="scientific">Coprinellus micaceus</name>
    <name type="common">Glistening ink-cap mushroom</name>
    <name type="synonym">Coprinus micaceus</name>
    <dbReference type="NCBI Taxonomy" id="71717"/>
    <lineage>
        <taxon>Eukaryota</taxon>
        <taxon>Fungi</taxon>
        <taxon>Dikarya</taxon>
        <taxon>Basidiomycota</taxon>
        <taxon>Agaricomycotina</taxon>
        <taxon>Agaricomycetes</taxon>
        <taxon>Agaricomycetidae</taxon>
        <taxon>Agaricales</taxon>
        <taxon>Agaricineae</taxon>
        <taxon>Psathyrellaceae</taxon>
        <taxon>Coprinellus</taxon>
    </lineage>
</organism>
<proteinExistence type="predicted"/>
<dbReference type="PROSITE" id="PS50181">
    <property type="entry name" value="FBOX"/>
    <property type="match status" value="1"/>
</dbReference>
<dbReference type="InterPro" id="IPR001810">
    <property type="entry name" value="F-box_dom"/>
</dbReference>
<dbReference type="InterPro" id="IPR036047">
    <property type="entry name" value="F-box-like_dom_sf"/>
</dbReference>
<name>A0A4Y7SJ31_COPMI</name>